<reference evidence="3" key="1">
    <citation type="submission" date="2014-04" db="EMBL/GenBank/DDBJ databases">
        <title>Evolutionary Origins and Diversification of the Mycorrhizal Mutualists.</title>
        <authorList>
            <consortium name="DOE Joint Genome Institute"/>
            <consortium name="Mycorrhizal Genomics Consortium"/>
            <person name="Kohler A."/>
            <person name="Kuo A."/>
            <person name="Nagy L.G."/>
            <person name="Floudas D."/>
            <person name="Copeland A."/>
            <person name="Barry K.W."/>
            <person name="Cichocki N."/>
            <person name="Veneault-Fourrey C."/>
            <person name="LaButti K."/>
            <person name="Lindquist E.A."/>
            <person name="Lipzen A."/>
            <person name="Lundell T."/>
            <person name="Morin E."/>
            <person name="Murat C."/>
            <person name="Riley R."/>
            <person name="Ohm R."/>
            <person name="Sun H."/>
            <person name="Tunlid A."/>
            <person name="Henrissat B."/>
            <person name="Grigoriev I.V."/>
            <person name="Hibbett D.S."/>
            <person name="Martin F."/>
        </authorList>
    </citation>
    <scope>NUCLEOTIDE SEQUENCE [LARGE SCALE GENOMIC DNA]</scope>
    <source>
        <strain evidence="3">FD-334 SS-4</strain>
    </source>
</reference>
<name>A0A0D2NHK3_HYPSF</name>
<evidence type="ECO:0000313" key="2">
    <source>
        <dbReference type="EMBL" id="KJA18444.1"/>
    </source>
</evidence>
<keyword evidence="3" id="KW-1185">Reference proteome</keyword>
<dbReference type="AlphaFoldDB" id="A0A0D2NHK3"/>
<accession>A0A0D2NHK3</accession>
<feature type="compositionally biased region" description="Low complexity" evidence="1">
    <location>
        <begin position="32"/>
        <end position="49"/>
    </location>
</feature>
<dbReference type="EMBL" id="KN817589">
    <property type="protein sequence ID" value="KJA18444.1"/>
    <property type="molecule type" value="Genomic_DNA"/>
</dbReference>
<evidence type="ECO:0000313" key="3">
    <source>
        <dbReference type="Proteomes" id="UP000054270"/>
    </source>
</evidence>
<feature type="compositionally biased region" description="Polar residues" evidence="1">
    <location>
        <begin position="1"/>
        <end position="23"/>
    </location>
</feature>
<sequence>MESPLSNADSLSTTLSGAVSSSPPDRALSASQNQVPQQPPQGGTAAPDPSLYAQRSECLMKHAQSDEKSDDPERPIADIISEQFPTFDADAHVVSQFSEEAARDAKFEEELGTMLLNVVMKTHAWAASRPRHEAAVAGRTLEAEIAQIMQTEAEQEQTRQRLGEFVHRMKNALAALMGTL</sequence>
<dbReference type="Proteomes" id="UP000054270">
    <property type="component" value="Unassembled WGS sequence"/>
</dbReference>
<evidence type="ECO:0000256" key="1">
    <source>
        <dbReference type="SAM" id="MobiDB-lite"/>
    </source>
</evidence>
<gene>
    <name evidence="2" type="ORF">HYPSUDRAFT_45305</name>
</gene>
<dbReference type="OrthoDB" id="3224400at2759"/>
<protein>
    <submittedName>
        <fullName evidence="2">Uncharacterized protein</fullName>
    </submittedName>
</protein>
<proteinExistence type="predicted"/>
<organism evidence="2 3">
    <name type="scientific">Hypholoma sublateritium (strain FD-334 SS-4)</name>
    <dbReference type="NCBI Taxonomy" id="945553"/>
    <lineage>
        <taxon>Eukaryota</taxon>
        <taxon>Fungi</taxon>
        <taxon>Dikarya</taxon>
        <taxon>Basidiomycota</taxon>
        <taxon>Agaricomycotina</taxon>
        <taxon>Agaricomycetes</taxon>
        <taxon>Agaricomycetidae</taxon>
        <taxon>Agaricales</taxon>
        <taxon>Agaricineae</taxon>
        <taxon>Strophariaceae</taxon>
        <taxon>Hypholoma</taxon>
    </lineage>
</organism>
<feature type="compositionally biased region" description="Basic and acidic residues" evidence="1">
    <location>
        <begin position="58"/>
        <end position="76"/>
    </location>
</feature>
<feature type="region of interest" description="Disordered" evidence="1">
    <location>
        <begin position="1"/>
        <end position="82"/>
    </location>
</feature>